<dbReference type="InterPro" id="IPR027471">
    <property type="entry name" value="YbeD-like_sf"/>
</dbReference>
<accession>L1INE8</accession>
<dbReference type="GeneID" id="17294324"/>
<organism evidence="2">
    <name type="scientific">Guillardia theta (strain CCMP2712)</name>
    <name type="common">Cryptophyte</name>
    <dbReference type="NCBI Taxonomy" id="905079"/>
    <lineage>
        <taxon>Eukaryota</taxon>
        <taxon>Cryptophyceae</taxon>
        <taxon>Pyrenomonadales</taxon>
        <taxon>Geminigeraceae</taxon>
        <taxon>Guillardia</taxon>
    </lineage>
</organism>
<dbReference type="Pfam" id="PF04359">
    <property type="entry name" value="DUF493"/>
    <property type="match status" value="1"/>
</dbReference>
<keyword evidence="4" id="KW-1185">Reference proteome</keyword>
<evidence type="ECO:0000313" key="3">
    <source>
        <dbReference type="EnsemblProtists" id="EKX37622"/>
    </source>
</evidence>
<dbReference type="InterPro" id="IPR007454">
    <property type="entry name" value="UPF0250_YbeD-like"/>
</dbReference>
<dbReference type="AlphaFoldDB" id="L1INE8"/>
<feature type="region of interest" description="Disordered" evidence="1">
    <location>
        <begin position="38"/>
        <end position="66"/>
    </location>
</feature>
<reference evidence="2 4" key="1">
    <citation type="journal article" date="2012" name="Nature">
        <title>Algal genomes reveal evolutionary mosaicism and the fate of nucleomorphs.</title>
        <authorList>
            <consortium name="DOE Joint Genome Institute"/>
            <person name="Curtis B.A."/>
            <person name="Tanifuji G."/>
            <person name="Burki F."/>
            <person name="Gruber A."/>
            <person name="Irimia M."/>
            <person name="Maruyama S."/>
            <person name="Arias M.C."/>
            <person name="Ball S.G."/>
            <person name="Gile G.H."/>
            <person name="Hirakawa Y."/>
            <person name="Hopkins J.F."/>
            <person name="Kuo A."/>
            <person name="Rensing S.A."/>
            <person name="Schmutz J."/>
            <person name="Symeonidi A."/>
            <person name="Elias M."/>
            <person name="Eveleigh R.J."/>
            <person name="Herman E.K."/>
            <person name="Klute M.J."/>
            <person name="Nakayama T."/>
            <person name="Obornik M."/>
            <person name="Reyes-Prieto A."/>
            <person name="Armbrust E.V."/>
            <person name="Aves S.J."/>
            <person name="Beiko R.G."/>
            <person name="Coutinho P."/>
            <person name="Dacks J.B."/>
            <person name="Durnford D.G."/>
            <person name="Fast N.M."/>
            <person name="Green B.R."/>
            <person name="Grisdale C.J."/>
            <person name="Hempel F."/>
            <person name="Henrissat B."/>
            <person name="Hoppner M.P."/>
            <person name="Ishida K."/>
            <person name="Kim E."/>
            <person name="Koreny L."/>
            <person name="Kroth P.G."/>
            <person name="Liu Y."/>
            <person name="Malik S.B."/>
            <person name="Maier U.G."/>
            <person name="McRose D."/>
            <person name="Mock T."/>
            <person name="Neilson J.A."/>
            <person name="Onodera N.T."/>
            <person name="Poole A.M."/>
            <person name="Pritham E.J."/>
            <person name="Richards T.A."/>
            <person name="Rocap G."/>
            <person name="Roy S.W."/>
            <person name="Sarai C."/>
            <person name="Schaack S."/>
            <person name="Shirato S."/>
            <person name="Slamovits C.H."/>
            <person name="Spencer D.F."/>
            <person name="Suzuki S."/>
            <person name="Worden A.Z."/>
            <person name="Zauner S."/>
            <person name="Barry K."/>
            <person name="Bell C."/>
            <person name="Bharti A.K."/>
            <person name="Crow J.A."/>
            <person name="Grimwood J."/>
            <person name="Kramer R."/>
            <person name="Lindquist E."/>
            <person name="Lucas S."/>
            <person name="Salamov A."/>
            <person name="McFadden G.I."/>
            <person name="Lane C.E."/>
            <person name="Keeling P.J."/>
            <person name="Gray M.W."/>
            <person name="Grigoriev I.V."/>
            <person name="Archibald J.M."/>
        </authorList>
    </citation>
    <scope>NUCLEOTIDE SEQUENCE</scope>
    <source>
        <strain evidence="2 4">CCMP2712</strain>
    </source>
</reference>
<dbReference type="EMBL" id="JH993057">
    <property type="protein sequence ID" value="EKX37622.1"/>
    <property type="molecule type" value="Genomic_DNA"/>
</dbReference>
<gene>
    <name evidence="2" type="ORF">GUITHDRAFT_116259</name>
</gene>
<sequence length="216" mass="24088">MLFYFTDMAWSFALSGMGGMKPLPCRLGTERARTCSIDGQRGKRGGQRKLSRTSLCKGNGEENTDDAARSLEGMSLEEIEALPELGELSCGDRPPMIEEIMQEDVRFEYKMRALRGEFSPSVGEDTEDSLHLAEALLKFPGPCELRVVVRNEGEVAQELSGMLASVEGLKVVSKTQEPRMGGKFLAVQFQVEVESALVRQRAFKVLEQDKRVKMKF</sequence>
<protein>
    <recommendedName>
        <fullName evidence="5">ACT domain-containing protein</fullName>
    </recommendedName>
</protein>
<dbReference type="RefSeq" id="XP_005824602.1">
    <property type="nucleotide sequence ID" value="XM_005824545.1"/>
</dbReference>
<evidence type="ECO:0000313" key="2">
    <source>
        <dbReference type="EMBL" id="EKX37622.1"/>
    </source>
</evidence>
<reference evidence="4" key="2">
    <citation type="submission" date="2012-11" db="EMBL/GenBank/DDBJ databases">
        <authorList>
            <person name="Kuo A."/>
            <person name="Curtis B.A."/>
            <person name="Tanifuji G."/>
            <person name="Burki F."/>
            <person name="Gruber A."/>
            <person name="Irimia M."/>
            <person name="Maruyama S."/>
            <person name="Arias M.C."/>
            <person name="Ball S.G."/>
            <person name="Gile G.H."/>
            <person name="Hirakawa Y."/>
            <person name="Hopkins J.F."/>
            <person name="Rensing S.A."/>
            <person name="Schmutz J."/>
            <person name="Symeonidi A."/>
            <person name="Elias M."/>
            <person name="Eveleigh R.J."/>
            <person name="Herman E.K."/>
            <person name="Klute M.J."/>
            <person name="Nakayama T."/>
            <person name="Obornik M."/>
            <person name="Reyes-Prieto A."/>
            <person name="Armbrust E.V."/>
            <person name="Aves S.J."/>
            <person name="Beiko R.G."/>
            <person name="Coutinho P."/>
            <person name="Dacks J.B."/>
            <person name="Durnford D.G."/>
            <person name="Fast N.M."/>
            <person name="Green B.R."/>
            <person name="Grisdale C."/>
            <person name="Hempe F."/>
            <person name="Henrissat B."/>
            <person name="Hoppner M.P."/>
            <person name="Ishida K.-I."/>
            <person name="Kim E."/>
            <person name="Koreny L."/>
            <person name="Kroth P.G."/>
            <person name="Liu Y."/>
            <person name="Malik S.-B."/>
            <person name="Maier U.G."/>
            <person name="McRose D."/>
            <person name="Mock T."/>
            <person name="Neilson J.A."/>
            <person name="Onodera N.T."/>
            <person name="Poole A.M."/>
            <person name="Pritham E.J."/>
            <person name="Richards T.A."/>
            <person name="Rocap G."/>
            <person name="Roy S.W."/>
            <person name="Sarai C."/>
            <person name="Schaack S."/>
            <person name="Shirato S."/>
            <person name="Slamovits C.H."/>
            <person name="Spencer D.F."/>
            <person name="Suzuki S."/>
            <person name="Worden A.Z."/>
            <person name="Zauner S."/>
            <person name="Barry K."/>
            <person name="Bell C."/>
            <person name="Bharti A.K."/>
            <person name="Crow J.A."/>
            <person name="Grimwood J."/>
            <person name="Kramer R."/>
            <person name="Lindquist E."/>
            <person name="Lucas S."/>
            <person name="Salamov A."/>
            <person name="McFadden G.I."/>
            <person name="Lane C.E."/>
            <person name="Keeling P.J."/>
            <person name="Gray M.W."/>
            <person name="Grigoriev I.V."/>
            <person name="Archibald J.M."/>
        </authorList>
    </citation>
    <scope>NUCLEOTIDE SEQUENCE</scope>
    <source>
        <strain evidence="4">CCMP2712</strain>
    </source>
</reference>
<dbReference type="Proteomes" id="UP000011087">
    <property type="component" value="Unassembled WGS sequence"/>
</dbReference>
<dbReference type="Gene3D" id="3.30.70.260">
    <property type="match status" value="1"/>
</dbReference>
<evidence type="ECO:0000256" key="1">
    <source>
        <dbReference type="SAM" id="MobiDB-lite"/>
    </source>
</evidence>
<dbReference type="SUPFAM" id="SSF117991">
    <property type="entry name" value="YbeD/HP0495-like"/>
    <property type="match status" value="1"/>
</dbReference>
<evidence type="ECO:0000313" key="4">
    <source>
        <dbReference type="Proteomes" id="UP000011087"/>
    </source>
</evidence>
<feature type="compositionally biased region" description="Basic residues" evidence="1">
    <location>
        <begin position="42"/>
        <end position="51"/>
    </location>
</feature>
<reference evidence="3" key="3">
    <citation type="submission" date="2016-03" db="UniProtKB">
        <authorList>
            <consortium name="EnsemblProtists"/>
        </authorList>
    </citation>
    <scope>IDENTIFICATION</scope>
</reference>
<dbReference type="PaxDb" id="55529-EKX37622"/>
<dbReference type="EnsemblProtists" id="EKX37622">
    <property type="protein sequence ID" value="EKX37622"/>
    <property type="gene ID" value="GUITHDRAFT_116259"/>
</dbReference>
<evidence type="ECO:0008006" key="5">
    <source>
        <dbReference type="Google" id="ProtNLM"/>
    </source>
</evidence>
<dbReference type="HOGENOM" id="CLU_1279794_0_0_1"/>
<dbReference type="KEGG" id="gtt:GUITHDRAFT_116259"/>
<proteinExistence type="predicted"/>
<name>L1INE8_GUITC</name>